<dbReference type="NCBIfam" id="TIGR02180">
    <property type="entry name" value="GRX_euk"/>
    <property type="match status" value="1"/>
</dbReference>
<dbReference type="GO" id="GO:0034599">
    <property type="term" value="P:cellular response to oxidative stress"/>
    <property type="evidence" value="ECO:0007669"/>
    <property type="project" value="TreeGrafter"/>
</dbReference>
<evidence type="ECO:0000313" key="2">
    <source>
        <dbReference type="EMBL" id="KAG2181235.1"/>
    </source>
</evidence>
<dbReference type="PROSITE" id="PS51354">
    <property type="entry name" value="GLUTAREDOXIN_2"/>
    <property type="match status" value="1"/>
</dbReference>
<reference evidence="2" key="1">
    <citation type="submission" date="2020-12" db="EMBL/GenBank/DDBJ databases">
        <title>Metabolic potential, ecology and presence of endohyphal bacteria is reflected in genomic diversity of Mucoromycotina.</title>
        <authorList>
            <person name="Muszewska A."/>
            <person name="Okrasinska A."/>
            <person name="Steczkiewicz K."/>
            <person name="Drgas O."/>
            <person name="Orlowska M."/>
            <person name="Perlinska-Lenart U."/>
            <person name="Aleksandrzak-Piekarczyk T."/>
            <person name="Szatraj K."/>
            <person name="Zielenkiewicz U."/>
            <person name="Pilsyk S."/>
            <person name="Malc E."/>
            <person name="Mieczkowski P."/>
            <person name="Kruszewska J.S."/>
            <person name="Biernat P."/>
            <person name="Pawlowska J."/>
        </authorList>
    </citation>
    <scope>NUCLEOTIDE SEQUENCE</scope>
    <source>
        <strain evidence="2">WA0000067209</strain>
    </source>
</reference>
<dbReference type="AlphaFoldDB" id="A0A8H7UFL9"/>
<dbReference type="PANTHER" id="PTHR45694:SF18">
    <property type="entry name" value="GLUTAREDOXIN-1-RELATED"/>
    <property type="match status" value="1"/>
</dbReference>
<dbReference type="GO" id="GO:0015038">
    <property type="term" value="F:glutathione disulfide oxidoreductase activity"/>
    <property type="evidence" value="ECO:0007669"/>
    <property type="project" value="TreeGrafter"/>
</dbReference>
<dbReference type="InterPro" id="IPR002109">
    <property type="entry name" value="Glutaredoxin"/>
</dbReference>
<dbReference type="GO" id="GO:0005737">
    <property type="term" value="C:cytoplasm"/>
    <property type="evidence" value="ECO:0007669"/>
    <property type="project" value="TreeGrafter"/>
</dbReference>
<dbReference type="Gene3D" id="3.40.30.10">
    <property type="entry name" value="Glutaredoxin"/>
    <property type="match status" value="1"/>
</dbReference>
<dbReference type="EMBL" id="JAEPQZ010000005">
    <property type="protein sequence ID" value="KAG2181235.1"/>
    <property type="molecule type" value="Genomic_DNA"/>
</dbReference>
<protein>
    <recommendedName>
        <fullName evidence="1">Glutaredoxin domain-containing protein</fullName>
    </recommendedName>
</protein>
<dbReference type="InterPro" id="IPR036249">
    <property type="entry name" value="Thioredoxin-like_sf"/>
</dbReference>
<feature type="domain" description="Glutaredoxin" evidence="1">
    <location>
        <begin position="32"/>
        <end position="100"/>
    </location>
</feature>
<dbReference type="InterPro" id="IPR011899">
    <property type="entry name" value="Glutaredoxin_euk/vir"/>
</dbReference>
<evidence type="ECO:0000313" key="3">
    <source>
        <dbReference type="Proteomes" id="UP000654370"/>
    </source>
</evidence>
<dbReference type="SUPFAM" id="SSF52833">
    <property type="entry name" value="Thioredoxin-like"/>
    <property type="match status" value="1"/>
</dbReference>
<dbReference type="PRINTS" id="PR00160">
    <property type="entry name" value="GLUTAREDOXIN"/>
</dbReference>
<sequence length="120" mass="13253">RQFMGLSASKPTPEQMSAVASKVEEIIANNKVAVFSKSYCREVTNPVAYCRRAKEALKGLTEFFSIELDEVDDGSAIQEYLAQKTGKRTVPNIFVNKQHIGGCDDLLQAKSSGQLQKLLQ</sequence>
<organism evidence="2 3">
    <name type="scientific">Mortierella isabellina</name>
    <name type="common">Filamentous fungus</name>
    <name type="synonym">Umbelopsis isabellina</name>
    <dbReference type="NCBI Taxonomy" id="91625"/>
    <lineage>
        <taxon>Eukaryota</taxon>
        <taxon>Fungi</taxon>
        <taxon>Fungi incertae sedis</taxon>
        <taxon>Mucoromycota</taxon>
        <taxon>Mucoromycotina</taxon>
        <taxon>Umbelopsidomycetes</taxon>
        <taxon>Umbelopsidales</taxon>
        <taxon>Umbelopsidaceae</taxon>
        <taxon>Umbelopsis</taxon>
    </lineage>
</organism>
<dbReference type="CDD" id="cd03419">
    <property type="entry name" value="GRX_GRXh_1_2_like"/>
    <property type="match status" value="1"/>
</dbReference>
<dbReference type="PANTHER" id="PTHR45694">
    <property type="entry name" value="GLUTAREDOXIN 2"/>
    <property type="match status" value="1"/>
</dbReference>
<accession>A0A8H7UFL9</accession>
<feature type="non-terminal residue" evidence="2">
    <location>
        <position position="1"/>
    </location>
</feature>
<gene>
    <name evidence="2" type="ORF">INT43_008818</name>
</gene>
<comment type="caution">
    <text evidence="2">The sequence shown here is derived from an EMBL/GenBank/DDBJ whole genome shotgun (WGS) entry which is preliminary data.</text>
</comment>
<keyword evidence="3" id="KW-1185">Reference proteome</keyword>
<dbReference type="Pfam" id="PF00462">
    <property type="entry name" value="Glutaredoxin"/>
    <property type="match status" value="1"/>
</dbReference>
<dbReference type="InterPro" id="IPR014025">
    <property type="entry name" value="Glutaredoxin_subgr"/>
</dbReference>
<dbReference type="OrthoDB" id="418495at2759"/>
<proteinExistence type="predicted"/>
<name>A0A8H7UFL9_MORIS</name>
<dbReference type="Proteomes" id="UP000654370">
    <property type="component" value="Unassembled WGS sequence"/>
</dbReference>
<evidence type="ECO:0000259" key="1">
    <source>
        <dbReference type="Pfam" id="PF00462"/>
    </source>
</evidence>